<evidence type="ECO:0000256" key="3">
    <source>
        <dbReference type="ARBA" id="ARBA00022771"/>
    </source>
</evidence>
<keyword evidence="2" id="KW-0677">Repeat</keyword>
<feature type="compositionally biased region" description="Polar residues" evidence="6">
    <location>
        <begin position="143"/>
        <end position="168"/>
    </location>
</feature>
<dbReference type="InterPro" id="IPR047187">
    <property type="entry name" value="SF1_C_Upf1"/>
</dbReference>
<feature type="region of interest" description="Disordered" evidence="6">
    <location>
        <begin position="1888"/>
        <end position="1915"/>
    </location>
</feature>
<evidence type="ECO:0000256" key="1">
    <source>
        <dbReference type="ARBA" id="ARBA00022723"/>
    </source>
</evidence>
<dbReference type="InterPro" id="IPR000967">
    <property type="entry name" value="Znf_NFX1"/>
</dbReference>
<feature type="non-terminal residue" evidence="8">
    <location>
        <position position="1915"/>
    </location>
</feature>
<sequence length="1915" mass="217561">MDRRRPPNEGVWRPKFARRERRGSDMSVDEDPGTNENLRRQGRTQKRTPSEDSRNGRDHPKKRGSGRMNFDSRDHFPGSTSGMHSSTGSFDNLDMTGPQSVGNGNQLPNATRNIIQSWVKNKPDEASGWKTAKNKRGLKNEGMNRNPNGEQPPQSGYSRPESRSQSATRGMAEDQINAGRSNRGRGGYSTVGRGGIRRGNLRSPIITQLNSLDDWTSLSAFDNPLRIMLKLQELETSWIASFHSDASFEVMDIAFDLFLRIDAKYKFGRLVLMKNLFTAPFFERLKQFLEKLKSLWFSLGKDKIVAFVERIRKNLEFILSNDPAYHDNDTAKSQMTSLGEDCISLLQHINLKLLDLQGSNDENIEKEILNIEELGKITFIEMAVLEEPIHPEDFRSTYDVMPNNVYGAYESDDHYVQTHFGLLKEDFQSTLREGVEQYLLEPKQRNFKIWVYENVVVKRYFHGKDKKKVLFQVTFPESTSYFNKIQWNYVKRFMFGSLVVLTADKFASYHLAMIEDRNFEKPSNISIVINFIYSPPIAVEETKFLLVEPKVFYEPYFNSMKVLKHMAKVGLPLKKYIVNADTSPALPKYLNSDTVYRIGTLDIKISSIISWPKAEDLGLNRSQREAFMNALTSEMTLIQGPPGTGKTFLAFKIISTLIKNRKSSYKDGPILIVCYKNHSLDQILEGLLNRGKKIVRIGSMSKVKALKYDCNVNNLPAPPTISALRNEKHDLEQKLSTIMLAIQDVDSIIKLVKSRIGIIRLEMFKECGVVDPFTNLPLDTWLMEKVTGAKQIPLEQITGRCRHLSGLINRGSLQRVFGSEALDSLFVANLYDLGTDVIGLNAILVGDSARTNEEYYKKWEINEQFWLKFEMYIYLNYGFKLAEESSPDCPNPKSVNFPGYHRLEAEERWALYKKWEQEFIRVLEEKLVMFQNQVSEIEDNLLEYKEMELGQTLKYARPDVVGVTTSGASKHYSALADVGAKIVLVEEAAEVLEAHVIASLSTKCEHLILIGDHQQLKPTTASFVLGKQYRMDTSLFERMIANEIKYSCLSTQHRMRPDIAALICPSIYSNLSNSPSVDQYPDVIGTKKNVFFFSHNHPEQVGYDSDSKYNPNEADMLLAICSYLIKQDYDPKDITILSTYLEQDRYIRKARDRKYSNSPVTEVNCTVVDNYQGEENTIILLSLVRSNDFGQVGFLSTKNRVCVALSRAKHGLFIFGNMPCLSKTEPTIWSDINDVLVQQGSIDTKFPLKCTKHNNITEVGSPEDVAALRNAGCRNPCDTPLPCGHTCYELCHGQDQAHQGQFACRQQCIRKCPNRHTCKAPCRAECPPCPVEIPKVLVCGHSVKLECHKPNVQDHCTQTVEIKLDACGHIQTVLCRMTMNRERIVCKAICLKEYTCGHICKRTCHINIDPDHKFTLCDESCELINKSCPRKHRCNRKCRDPCGDCLIKVLKTLECNHKASVQCSLDVSSVKCREYCSRKLPCQHDCVNLCAEQCGPCLVKVEKVIEACGHKLEVACSAQPSRSNCKERCQSIRSCGHPCSGLCKNICEQQFCDFMVEVDLSCGHKSSVKCGDATKNSEDIGSKCTTPCQALLPCGHSCEGTCGTCLQNRTHIPCRRTCEKTLVCSHKCRSQCNDTIHTCTIYKCLKKCWHNEVNNKDFYRRGKGKNKRAEFEPENRLIWELRFALNRSCKMVGKYVRDLPHNKSLSSMIDSMQTFVHRTLQNSYPDKHKELSLLKTCLFKIEFITVFPAMLKRLLSSSLNPSKKQELDSLLEKLIFRVSSQKDDMGIFGMQQIMEQMVWVSLVIDAHDIAKGLKFGIGDVLHDALESTKFSFGPKERSSIFQLFTDFKLSTGINTPLRTTQWEDMFPNSRLWCAPVDHHRPILDSQETEGAPVVADQQRGGGAPVVAHRERKDGA</sequence>
<keyword evidence="5" id="KW-0175">Coiled coil</keyword>
<feature type="domain" description="NF-X1-type" evidence="7">
    <location>
        <begin position="1482"/>
        <end position="1499"/>
    </location>
</feature>
<dbReference type="EMBL" id="GDHC01001287">
    <property type="protein sequence ID" value="JAQ17342.1"/>
    <property type="molecule type" value="Transcribed_RNA"/>
</dbReference>
<feature type="domain" description="NF-X1-type" evidence="7">
    <location>
        <begin position="1396"/>
        <end position="1423"/>
    </location>
</feature>
<feature type="domain" description="NF-X1-type" evidence="7">
    <location>
        <begin position="1283"/>
        <end position="1306"/>
    </location>
</feature>
<feature type="region of interest" description="Disordered" evidence="6">
    <location>
        <begin position="1"/>
        <end position="193"/>
    </location>
</feature>
<evidence type="ECO:0000313" key="8">
    <source>
        <dbReference type="EMBL" id="JAQ17342.1"/>
    </source>
</evidence>
<feature type="coiled-coil region" evidence="5">
    <location>
        <begin position="920"/>
        <end position="947"/>
    </location>
</feature>
<dbReference type="PANTHER" id="PTHR10887:SF341">
    <property type="entry name" value="NFX1-TYPE ZINC FINGER-CONTAINING PROTEIN 1"/>
    <property type="match status" value="1"/>
</dbReference>
<accession>A0A146MEB6</accession>
<feature type="domain" description="NF-X1-type" evidence="7">
    <location>
        <begin position="1312"/>
        <end position="1331"/>
    </location>
</feature>
<keyword evidence="4" id="KW-0862">Zinc</keyword>
<keyword evidence="3" id="KW-0863">Zinc-finger</keyword>
<feature type="compositionally biased region" description="Gly residues" evidence="6">
    <location>
        <begin position="184"/>
        <end position="193"/>
    </location>
</feature>
<evidence type="ECO:0000259" key="7">
    <source>
        <dbReference type="SMART" id="SM00438"/>
    </source>
</evidence>
<dbReference type="CDD" id="cd06008">
    <property type="entry name" value="NF-X1-zinc-finger"/>
    <property type="match status" value="1"/>
</dbReference>
<evidence type="ECO:0000256" key="6">
    <source>
        <dbReference type="SAM" id="MobiDB-lite"/>
    </source>
</evidence>
<proteinExistence type="predicted"/>
<dbReference type="CDD" id="cd18808">
    <property type="entry name" value="SF1_C_Upf1"/>
    <property type="match status" value="1"/>
</dbReference>
<dbReference type="Gene3D" id="3.40.50.300">
    <property type="entry name" value="P-loop containing nucleotide triphosphate hydrolases"/>
    <property type="match status" value="3"/>
</dbReference>
<dbReference type="InterPro" id="IPR057373">
    <property type="entry name" value="ZNFX1"/>
</dbReference>
<dbReference type="InterPro" id="IPR041677">
    <property type="entry name" value="DNA2/NAM7_AAA_11"/>
</dbReference>
<gene>
    <name evidence="8" type="primary">Znfx1_2</name>
    <name evidence="8" type="ORF">g.83406</name>
</gene>
<feature type="domain" description="NF-X1-type" evidence="7">
    <location>
        <begin position="1428"/>
        <end position="1447"/>
    </location>
</feature>
<feature type="domain" description="NF-X1-type" evidence="7">
    <location>
        <begin position="1339"/>
        <end position="1358"/>
    </location>
</feature>
<dbReference type="Pfam" id="PF13086">
    <property type="entry name" value="AAA_11"/>
    <property type="match status" value="1"/>
</dbReference>
<feature type="domain" description="NF-X1-type" evidence="7">
    <location>
        <begin position="1594"/>
        <end position="1616"/>
    </location>
</feature>
<dbReference type="Pfam" id="PF13087">
    <property type="entry name" value="AAA_12"/>
    <property type="match status" value="1"/>
</dbReference>
<feature type="compositionally biased region" description="Low complexity" evidence="6">
    <location>
        <begin position="78"/>
        <end position="89"/>
    </location>
</feature>
<organism evidence="8">
    <name type="scientific">Lygus hesperus</name>
    <name type="common">Western plant bug</name>
    <dbReference type="NCBI Taxonomy" id="30085"/>
    <lineage>
        <taxon>Eukaryota</taxon>
        <taxon>Metazoa</taxon>
        <taxon>Ecdysozoa</taxon>
        <taxon>Arthropoda</taxon>
        <taxon>Hexapoda</taxon>
        <taxon>Insecta</taxon>
        <taxon>Pterygota</taxon>
        <taxon>Neoptera</taxon>
        <taxon>Paraneoptera</taxon>
        <taxon>Hemiptera</taxon>
        <taxon>Heteroptera</taxon>
        <taxon>Panheteroptera</taxon>
        <taxon>Cimicomorpha</taxon>
        <taxon>Miridae</taxon>
        <taxon>Mirini</taxon>
        <taxon>Lygus</taxon>
    </lineage>
</organism>
<dbReference type="SUPFAM" id="SSF52540">
    <property type="entry name" value="P-loop containing nucleoside triphosphate hydrolases"/>
    <property type="match status" value="1"/>
</dbReference>
<dbReference type="SMART" id="SM00438">
    <property type="entry name" value="ZnF_NFX"/>
    <property type="match status" value="7"/>
</dbReference>
<dbReference type="PANTHER" id="PTHR10887">
    <property type="entry name" value="DNA2/NAM7 HELICASE FAMILY"/>
    <property type="match status" value="1"/>
</dbReference>
<dbReference type="InterPro" id="IPR027417">
    <property type="entry name" value="P-loop_NTPase"/>
</dbReference>
<evidence type="ECO:0000256" key="5">
    <source>
        <dbReference type="SAM" id="Coils"/>
    </source>
</evidence>
<feature type="compositionally biased region" description="Basic and acidic residues" evidence="6">
    <location>
        <begin position="48"/>
        <end position="58"/>
    </location>
</feature>
<dbReference type="InterPro" id="IPR041679">
    <property type="entry name" value="DNA2/NAM7-like_C"/>
</dbReference>
<name>A0A146MEB6_LYGHE</name>
<dbReference type="InterPro" id="IPR045055">
    <property type="entry name" value="DNA2/NAM7-like"/>
</dbReference>
<evidence type="ECO:0000256" key="2">
    <source>
        <dbReference type="ARBA" id="ARBA00022737"/>
    </source>
</evidence>
<dbReference type="Pfam" id="PF25396">
    <property type="entry name" value="ZNFX1"/>
    <property type="match status" value="1"/>
</dbReference>
<reference evidence="8" key="1">
    <citation type="journal article" date="2016" name="Gigascience">
        <title>De novo construction of an expanded transcriptome assembly for the western tarnished plant bug, Lygus hesperus.</title>
        <authorList>
            <person name="Tassone E.E."/>
            <person name="Geib S.M."/>
            <person name="Hall B."/>
            <person name="Fabrick J.A."/>
            <person name="Brent C.S."/>
            <person name="Hull J.J."/>
        </authorList>
    </citation>
    <scope>NUCLEOTIDE SEQUENCE</scope>
</reference>
<dbReference type="GO" id="GO:0031380">
    <property type="term" value="C:nuclear RNA-directed RNA polymerase complex"/>
    <property type="evidence" value="ECO:0007669"/>
    <property type="project" value="TreeGrafter"/>
</dbReference>
<dbReference type="GO" id="GO:0008270">
    <property type="term" value="F:zinc ion binding"/>
    <property type="evidence" value="ECO:0007669"/>
    <property type="project" value="UniProtKB-KW"/>
</dbReference>
<dbReference type="GO" id="GO:0004386">
    <property type="term" value="F:helicase activity"/>
    <property type="evidence" value="ECO:0007669"/>
    <property type="project" value="InterPro"/>
</dbReference>
<protein>
    <submittedName>
        <fullName evidence="8">NFX1-type zinc finger-containing protein 1</fullName>
    </submittedName>
</protein>
<feature type="compositionally biased region" description="Polar residues" evidence="6">
    <location>
        <begin position="97"/>
        <end position="119"/>
    </location>
</feature>
<keyword evidence="1" id="KW-0479">Metal-binding</keyword>
<dbReference type="GO" id="GO:0031048">
    <property type="term" value="P:regulatory ncRNA-mediated heterochromatin formation"/>
    <property type="evidence" value="ECO:0007669"/>
    <property type="project" value="TreeGrafter"/>
</dbReference>
<evidence type="ECO:0000256" key="4">
    <source>
        <dbReference type="ARBA" id="ARBA00022833"/>
    </source>
</evidence>